<evidence type="ECO:0000256" key="1">
    <source>
        <dbReference type="SAM" id="MobiDB-lite"/>
    </source>
</evidence>
<sequence length="88" mass="10169">MSMNDAQMLARISSTQGASQDRRKRRLREGASDDARQGRNKKFHKRRYDPKESYSGGLLATSLVFNYWCRAKREATLTAEIPDNVQYL</sequence>
<feature type="compositionally biased region" description="Basic residues" evidence="1">
    <location>
        <begin position="38"/>
        <end position="48"/>
    </location>
</feature>
<dbReference type="KEGG" id="dqu:106746931"/>
<evidence type="ECO:0000313" key="3">
    <source>
        <dbReference type="RefSeq" id="XP_014479569.1"/>
    </source>
</evidence>
<reference evidence="3" key="1">
    <citation type="submission" date="2025-08" db="UniProtKB">
        <authorList>
            <consortium name="RefSeq"/>
        </authorList>
    </citation>
    <scope>IDENTIFICATION</scope>
</reference>
<protein>
    <submittedName>
        <fullName evidence="3">Uncharacterized protein LOC106746931</fullName>
    </submittedName>
</protein>
<organism evidence="2 3">
    <name type="scientific">Dinoponera quadriceps</name>
    <name type="common">South American ant</name>
    <dbReference type="NCBI Taxonomy" id="609295"/>
    <lineage>
        <taxon>Eukaryota</taxon>
        <taxon>Metazoa</taxon>
        <taxon>Ecdysozoa</taxon>
        <taxon>Arthropoda</taxon>
        <taxon>Hexapoda</taxon>
        <taxon>Insecta</taxon>
        <taxon>Pterygota</taxon>
        <taxon>Neoptera</taxon>
        <taxon>Endopterygota</taxon>
        <taxon>Hymenoptera</taxon>
        <taxon>Apocrita</taxon>
        <taxon>Aculeata</taxon>
        <taxon>Formicoidea</taxon>
        <taxon>Formicidae</taxon>
        <taxon>Ponerinae</taxon>
        <taxon>Ponerini</taxon>
        <taxon>Dinoponera</taxon>
    </lineage>
</organism>
<dbReference type="AlphaFoldDB" id="A0A6P3XNL8"/>
<evidence type="ECO:0000313" key="2">
    <source>
        <dbReference type="Proteomes" id="UP000515204"/>
    </source>
</evidence>
<dbReference type="RefSeq" id="XP_014479569.1">
    <property type="nucleotide sequence ID" value="XM_014624083.1"/>
</dbReference>
<feature type="compositionally biased region" description="Basic and acidic residues" evidence="1">
    <location>
        <begin position="28"/>
        <end position="37"/>
    </location>
</feature>
<dbReference type="Proteomes" id="UP000515204">
    <property type="component" value="Unplaced"/>
</dbReference>
<name>A0A6P3XNL8_DINQU</name>
<accession>A0A6P3XNL8</accession>
<dbReference type="GeneID" id="106746931"/>
<proteinExistence type="predicted"/>
<keyword evidence="2" id="KW-1185">Reference proteome</keyword>
<feature type="region of interest" description="Disordered" evidence="1">
    <location>
        <begin position="1"/>
        <end position="52"/>
    </location>
</feature>
<gene>
    <name evidence="3" type="primary">LOC106746931</name>
</gene>